<feature type="transmembrane region" description="Helical" evidence="6">
    <location>
        <begin position="202"/>
        <end position="222"/>
    </location>
</feature>
<dbReference type="STRING" id="1314751.GCA_001591425_04801"/>
<evidence type="ECO:0000313" key="8">
    <source>
        <dbReference type="Proteomes" id="UP000215224"/>
    </source>
</evidence>
<proteinExistence type="predicted"/>
<dbReference type="EMBL" id="CP018866">
    <property type="protein sequence ID" value="AST90628.1"/>
    <property type="molecule type" value="Genomic_DNA"/>
</dbReference>
<keyword evidence="3" id="KW-0133">Cell shape</keyword>
<feature type="transmembrane region" description="Helical" evidence="6">
    <location>
        <begin position="289"/>
        <end position="315"/>
    </location>
</feature>
<accession>A0A223KMN9</accession>
<name>A0A223KMN9_9BACI</name>
<evidence type="ECO:0000256" key="5">
    <source>
        <dbReference type="ARBA" id="ARBA00023136"/>
    </source>
</evidence>
<feature type="transmembrane region" description="Helical" evidence="6">
    <location>
        <begin position="365"/>
        <end position="386"/>
    </location>
</feature>
<dbReference type="PROSITE" id="PS00428">
    <property type="entry name" value="FTSW_RODA_SPOVE"/>
    <property type="match status" value="1"/>
</dbReference>
<feature type="transmembrane region" description="Helical" evidence="6">
    <location>
        <begin position="52"/>
        <end position="70"/>
    </location>
</feature>
<gene>
    <name evidence="7" type="ORF">BC6307_04700</name>
</gene>
<dbReference type="PANTHER" id="PTHR30474">
    <property type="entry name" value="CELL CYCLE PROTEIN"/>
    <property type="match status" value="1"/>
</dbReference>
<dbReference type="GO" id="GO:0015648">
    <property type="term" value="F:lipid-linked peptidoglycan transporter activity"/>
    <property type="evidence" value="ECO:0007669"/>
    <property type="project" value="TreeGrafter"/>
</dbReference>
<evidence type="ECO:0000256" key="2">
    <source>
        <dbReference type="ARBA" id="ARBA00022692"/>
    </source>
</evidence>
<evidence type="ECO:0000256" key="1">
    <source>
        <dbReference type="ARBA" id="ARBA00004141"/>
    </source>
</evidence>
<dbReference type="KEGG" id="bcoh:BC6307_04700"/>
<dbReference type="RefSeq" id="WP_066421469.1">
    <property type="nucleotide sequence ID" value="NZ_CP018866.1"/>
</dbReference>
<keyword evidence="2 6" id="KW-0812">Transmembrane</keyword>
<evidence type="ECO:0000256" key="6">
    <source>
        <dbReference type="SAM" id="Phobius"/>
    </source>
</evidence>
<feature type="transmembrane region" description="Helical" evidence="6">
    <location>
        <begin position="158"/>
        <end position="174"/>
    </location>
</feature>
<sequence length="395" mass="44770">MEENMTTEYKIDYTVLMIIFLLALISLIILSAIQPSLPAKLQSVHFVQKQTFWYIIGSTGTVLCLFFDYERYRHFGYYLYAIGMILLIGLDISISPQVLTINGATSWYSIPGIGNVQPSEFMKLFYIFASSIVLTQFRESLEEDELHFDAILKKEWMLIFKLTFLFLCPVLFLVRQPDLGMTMIYTSIFITYILISGIRWRLLLGLMTSILLIISSFIFLYLKFPNFFYQYGFHEYQLGRFYGWLDPHGHSDAYGYQLLQSLKAVGSGTLYGTGFGHVEVALPESHTDFIFAMAAEQFGFLGGSIIISLFFILIFRIVSIALQCNDTFGSFLCAGIVGMIGFQVFQNIGMTIGLLPITGLPLPFVSYGGSSLVTYMAAIGIVLNVYGKSKQYMFD</sequence>
<protein>
    <submittedName>
        <fullName evidence="7">Rod shape-determining protein RodA</fullName>
    </submittedName>
</protein>
<evidence type="ECO:0000256" key="3">
    <source>
        <dbReference type="ARBA" id="ARBA00022960"/>
    </source>
</evidence>
<feature type="transmembrane region" description="Helical" evidence="6">
    <location>
        <begin position="327"/>
        <end position="345"/>
    </location>
</feature>
<keyword evidence="4 6" id="KW-1133">Transmembrane helix</keyword>
<dbReference type="PANTHER" id="PTHR30474:SF1">
    <property type="entry name" value="PEPTIDOGLYCAN GLYCOSYLTRANSFERASE MRDB"/>
    <property type="match status" value="1"/>
</dbReference>
<keyword evidence="8" id="KW-1185">Reference proteome</keyword>
<reference evidence="7 8" key="1">
    <citation type="submission" date="2016-12" db="EMBL/GenBank/DDBJ databases">
        <title>The whole genome sequencing and assembly of Bacillus cohnii DSM 6307T strain.</title>
        <authorList>
            <person name="Lee Y.-J."/>
            <person name="Yi H."/>
            <person name="Bahn Y.-S."/>
            <person name="Kim J.F."/>
            <person name="Lee D.-W."/>
        </authorList>
    </citation>
    <scope>NUCLEOTIDE SEQUENCE [LARGE SCALE GENOMIC DNA]</scope>
    <source>
        <strain evidence="7 8">DSM 6307</strain>
    </source>
</reference>
<evidence type="ECO:0000313" key="7">
    <source>
        <dbReference type="EMBL" id="AST90628.1"/>
    </source>
</evidence>
<feature type="transmembrane region" description="Helical" evidence="6">
    <location>
        <begin position="12"/>
        <end position="32"/>
    </location>
</feature>
<feature type="transmembrane region" description="Helical" evidence="6">
    <location>
        <begin position="77"/>
        <end position="101"/>
    </location>
</feature>
<dbReference type="GO" id="GO:0051301">
    <property type="term" value="P:cell division"/>
    <property type="evidence" value="ECO:0007669"/>
    <property type="project" value="InterPro"/>
</dbReference>
<evidence type="ECO:0000256" key="4">
    <source>
        <dbReference type="ARBA" id="ARBA00022989"/>
    </source>
</evidence>
<dbReference type="InterPro" id="IPR018365">
    <property type="entry name" value="Cell_cycle_FtsW-rel_CS"/>
</dbReference>
<organism evidence="7 8">
    <name type="scientific">Sutcliffiella cohnii</name>
    <dbReference type="NCBI Taxonomy" id="33932"/>
    <lineage>
        <taxon>Bacteria</taxon>
        <taxon>Bacillati</taxon>
        <taxon>Bacillota</taxon>
        <taxon>Bacilli</taxon>
        <taxon>Bacillales</taxon>
        <taxon>Bacillaceae</taxon>
        <taxon>Sutcliffiella</taxon>
    </lineage>
</organism>
<dbReference type="GO" id="GO:0005886">
    <property type="term" value="C:plasma membrane"/>
    <property type="evidence" value="ECO:0007669"/>
    <property type="project" value="TreeGrafter"/>
</dbReference>
<dbReference type="GO" id="GO:0008360">
    <property type="term" value="P:regulation of cell shape"/>
    <property type="evidence" value="ECO:0007669"/>
    <property type="project" value="UniProtKB-KW"/>
</dbReference>
<dbReference type="AlphaFoldDB" id="A0A223KMN9"/>
<dbReference type="Pfam" id="PF01098">
    <property type="entry name" value="FTSW_RODA_SPOVE"/>
    <property type="match status" value="1"/>
</dbReference>
<dbReference type="Proteomes" id="UP000215224">
    <property type="component" value="Chromosome"/>
</dbReference>
<dbReference type="InterPro" id="IPR001182">
    <property type="entry name" value="FtsW/RodA"/>
</dbReference>
<dbReference type="GO" id="GO:0032153">
    <property type="term" value="C:cell division site"/>
    <property type="evidence" value="ECO:0007669"/>
    <property type="project" value="TreeGrafter"/>
</dbReference>
<comment type="subcellular location">
    <subcellularLocation>
        <location evidence="1">Membrane</location>
        <topology evidence="1">Multi-pass membrane protein</topology>
    </subcellularLocation>
</comment>
<keyword evidence="5 6" id="KW-0472">Membrane</keyword>